<protein>
    <recommendedName>
        <fullName evidence="3">Ferritin/DPS domain-containing protein</fullName>
    </recommendedName>
</protein>
<accession>A0A381SQQ8</accession>
<keyword evidence="2" id="KW-0408">Iron</keyword>
<dbReference type="GO" id="GO:0005829">
    <property type="term" value="C:cytosol"/>
    <property type="evidence" value="ECO:0007669"/>
    <property type="project" value="TreeGrafter"/>
</dbReference>
<dbReference type="GO" id="GO:0006879">
    <property type="term" value="P:intracellular iron ion homeostasis"/>
    <property type="evidence" value="ECO:0007669"/>
    <property type="project" value="UniProtKB-KW"/>
</dbReference>
<evidence type="ECO:0000313" key="4">
    <source>
        <dbReference type="EMBL" id="SVA06365.1"/>
    </source>
</evidence>
<dbReference type="SUPFAM" id="SSF47240">
    <property type="entry name" value="Ferritin-like"/>
    <property type="match status" value="1"/>
</dbReference>
<name>A0A381SQQ8_9ZZZZ</name>
<keyword evidence="1" id="KW-0409">Iron storage</keyword>
<dbReference type="AlphaFoldDB" id="A0A381SQQ8"/>
<evidence type="ECO:0000256" key="2">
    <source>
        <dbReference type="ARBA" id="ARBA00023004"/>
    </source>
</evidence>
<dbReference type="InterPro" id="IPR009078">
    <property type="entry name" value="Ferritin-like_SF"/>
</dbReference>
<dbReference type="PANTHER" id="PTHR30295">
    <property type="entry name" value="BACTERIOFERRITIN"/>
    <property type="match status" value="1"/>
</dbReference>
<dbReference type="InterPro" id="IPR008331">
    <property type="entry name" value="Ferritin_DPS_dom"/>
</dbReference>
<gene>
    <name evidence="4" type="ORF">METZ01_LOCUS59219</name>
</gene>
<organism evidence="4">
    <name type="scientific">marine metagenome</name>
    <dbReference type="NCBI Taxonomy" id="408172"/>
    <lineage>
        <taxon>unclassified sequences</taxon>
        <taxon>metagenomes</taxon>
        <taxon>ecological metagenomes</taxon>
    </lineage>
</organism>
<dbReference type="GO" id="GO:0008199">
    <property type="term" value="F:ferric iron binding"/>
    <property type="evidence" value="ECO:0007669"/>
    <property type="project" value="InterPro"/>
</dbReference>
<dbReference type="GO" id="GO:0004322">
    <property type="term" value="F:ferroxidase activity"/>
    <property type="evidence" value="ECO:0007669"/>
    <property type="project" value="TreeGrafter"/>
</dbReference>
<evidence type="ECO:0000256" key="1">
    <source>
        <dbReference type="ARBA" id="ARBA00022434"/>
    </source>
</evidence>
<sequence length="145" mass="16609">MKDLDMKKTCDILNTIMEYELSGVVRYTHSSIMVSGPYRIPIVQFLQAQANESLLHAQEAGELLTGLNGHPSQQIAPIEETHQHSVKDILQESLDHELHALDLYNYLLEAVDGKSIFLEEYARNKIAQEEQHSLELRKMLRDYSS</sequence>
<evidence type="ECO:0000259" key="3">
    <source>
        <dbReference type="Pfam" id="PF00210"/>
    </source>
</evidence>
<dbReference type="GO" id="GO:0020037">
    <property type="term" value="F:heme binding"/>
    <property type="evidence" value="ECO:0007669"/>
    <property type="project" value="TreeGrafter"/>
</dbReference>
<dbReference type="InterPro" id="IPR012347">
    <property type="entry name" value="Ferritin-like"/>
</dbReference>
<reference evidence="4" key="1">
    <citation type="submission" date="2018-05" db="EMBL/GenBank/DDBJ databases">
        <authorList>
            <person name="Lanie J.A."/>
            <person name="Ng W.-L."/>
            <person name="Kazmierczak K.M."/>
            <person name="Andrzejewski T.M."/>
            <person name="Davidsen T.M."/>
            <person name="Wayne K.J."/>
            <person name="Tettelin H."/>
            <person name="Glass J.I."/>
            <person name="Rusch D."/>
            <person name="Podicherti R."/>
            <person name="Tsui H.-C.T."/>
            <person name="Winkler M.E."/>
        </authorList>
    </citation>
    <scope>NUCLEOTIDE SEQUENCE</scope>
</reference>
<feature type="domain" description="Ferritin/DPS" evidence="3">
    <location>
        <begin position="11"/>
        <end position="142"/>
    </location>
</feature>
<dbReference type="EMBL" id="UINC01003442">
    <property type="protein sequence ID" value="SVA06365.1"/>
    <property type="molecule type" value="Genomic_DNA"/>
</dbReference>
<dbReference type="CDD" id="cd00657">
    <property type="entry name" value="Ferritin_like"/>
    <property type="match status" value="1"/>
</dbReference>
<dbReference type="Pfam" id="PF00210">
    <property type="entry name" value="Ferritin"/>
    <property type="match status" value="1"/>
</dbReference>
<dbReference type="Gene3D" id="1.20.1260.10">
    <property type="match status" value="1"/>
</dbReference>
<proteinExistence type="predicted"/>
<dbReference type="PANTHER" id="PTHR30295:SF0">
    <property type="entry name" value="BACTERIOFERRITIN"/>
    <property type="match status" value="1"/>
</dbReference>